<proteinExistence type="predicted"/>
<comment type="caution">
    <text evidence="1">The sequence shown here is derived from an EMBL/GenBank/DDBJ whole genome shotgun (WGS) entry which is preliminary data.</text>
</comment>
<organism evidence="1 2">
    <name type="scientific">Leclercia tamurae</name>
    <dbReference type="NCBI Taxonomy" id="2926467"/>
    <lineage>
        <taxon>Bacteria</taxon>
        <taxon>Pseudomonadati</taxon>
        <taxon>Pseudomonadota</taxon>
        <taxon>Gammaproteobacteria</taxon>
        <taxon>Enterobacterales</taxon>
        <taxon>Enterobacteriaceae</taxon>
        <taxon>Leclercia</taxon>
    </lineage>
</organism>
<dbReference type="RefSeq" id="WP_262663583.1">
    <property type="nucleotide sequence ID" value="NZ_JAMHKS010000076.1"/>
</dbReference>
<gene>
    <name evidence="1" type="ORF">M8318_16615</name>
</gene>
<sequence>MNMVPGGWKIDVKVNKNLSGMTLEQMSLFETAFRNFEGAKYTPLLYIGSQVVAGLQHAYVAECRLISPHPVEPTLVKVVVYLSSDNQLSISQISAI</sequence>
<accession>A0ABT2REZ8</accession>
<dbReference type="EMBL" id="JAMHKS010000076">
    <property type="protein sequence ID" value="MCU6679281.1"/>
    <property type="molecule type" value="Genomic_DNA"/>
</dbReference>
<reference evidence="1" key="1">
    <citation type="submission" date="2022-05" db="EMBL/GenBank/DDBJ databases">
        <title>Description of a novel species of Leclercia; Leclercia tamurae and the Proposal for a Novel Genus Silvania gen. nov. Containing Two Novel Species Silvania hatchlandensis sp. nov. and Silvania confinis sp. nov. Isolated from the Rhizosphere of Oak.</title>
        <authorList>
            <person name="Maddock D.W."/>
            <person name="Brady C.L."/>
            <person name="Denman S."/>
            <person name="Arnold D."/>
        </authorList>
    </citation>
    <scope>NUCLEOTIDE SEQUENCE</scope>
    <source>
        <strain evidence="1">H6S3</strain>
    </source>
</reference>
<name>A0ABT2REZ8_9ENTR</name>
<evidence type="ECO:0000313" key="1">
    <source>
        <dbReference type="EMBL" id="MCU6679281.1"/>
    </source>
</evidence>
<protein>
    <submittedName>
        <fullName evidence="1">Uncharacterized protein</fullName>
    </submittedName>
</protein>
<dbReference type="Proteomes" id="UP001062027">
    <property type="component" value="Unassembled WGS sequence"/>
</dbReference>
<keyword evidence="2" id="KW-1185">Reference proteome</keyword>
<evidence type="ECO:0000313" key="2">
    <source>
        <dbReference type="Proteomes" id="UP001062027"/>
    </source>
</evidence>